<keyword evidence="2" id="KW-0067">ATP-binding</keyword>
<evidence type="ECO:0000256" key="2">
    <source>
        <dbReference type="ARBA" id="ARBA00022840"/>
    </source>
</evidence>
<dbReference type="PROSITE" id="PS50011">
    <property type="entry name" value="PROTEIN_KINASE_DOM"/>
    <property type="match status" value="1"/>
</dbReference>
<dbReference type="PANTHER" id="PTHR24346">
    <property type="entry name" value="MAP/MICROTUBULE AFFINITY-REGULATING KINASE"/>
    <property type="match status" value="1"/>
</dbReference>
<dbReference type="GO" id="GO:0005524">
    <property type="term" value="F:ATP binding"/>
    <property type="evidence" value="ECO:0007669"/>
    <property type="project" value="UniProtKB-KW"/>
</dbReference>
<keyword evidence="1" id="KW-0547">Nucleotide-binding</keyword>
<dbReference type="AlphaFoldDB" id="A0A7S1TB84"/>
<name>A0A7S1TB84_9RHOD</name>
<dbReference type="GO" id="GO:0004674">
    <property type="term" value="F:protein serine/threonine kinase activity"/>
    <property type="evidence" value="ECO:0007669"/>
    <property type="project" value="TreeGrafter"/>
</dbReference>
<protein>
    <recommendedName>
        <fullName evidence="3">Protein kinase domain-containing protein</fullName>
    </recommendedName>
</protein>
<feature type="domain" description="Protein kinase" evidence="3">
    <location>
        <begin position="18"/>
        <end position="274"/>
    </location>
</feature>
<dbReference type="InterPro" id="IPR011009">
    <property type="entry name" value="Kinase-like_dom_sf"/>
</dbReference>
<dbReference type="Pfam" id="PF00069">
    <property type="entry name" value="Pkinase"/>
    <property type="match status" value="1"/>
</dbReference>
<evidence type="ECO:0000313" key="4">
    <source>
        <dbReference type="EMBL" id="CAD9230707.1"/>
    </source>
</evidence>
<dbReference type="SMART" id="SM00220">
    <property type="entry name" value="S_TKc"/>
    <property type="match status" value="1"/>
</dbReference>
<dbReference type="GO" id="GO:0005737">
    <property type="term" value="C:cytoplasm"/>
    <property type="evidence" value="ECO:0007669"/>
    <property type="project" value="TreeGrafter"/>
</dbReference>
<gene>
    <name evidence="4" type="ORF">CCAE0312_LOCUS2760</name>
</gene>
<accession>A0A7S1TB84</accession>
<dbReference type="EMBL" id="HBGH01005063">
    <property type="protein sequence ID" value="CAD9230707.1"/>
    <property type="molecule type" value="Transcribed_RNA"/>
</dbReference>
<dbReference type="FunFam" id="1.10.510.10:FF:000571">
    <property type="entry name" value="Maternal embryonic leucine zipper kinase"/>
    <property type="match status" value="1"/>
</dbReference>
<dbReference type="PANTHER" id="PTHR24346:SF30">
    <property type="entry name" value="MATERNAL EMBRYONIC LEUCINE ZIPPER KINASE"/>
    <property type="match status" value="1"/>
</dbReference>
<reference evidence="4" key="1">
    <citation type="submission" date="2021-01" db="EMBL/GenBank/DDBJ databases">
        <authorList>
            <person name="Corre E."/>
            <person name="Pelletier E."/>
            <person name="Niang G."/>
            <person name="Scheremetjew M."/>
            <person name="Finn R."/>
            <person name="Kale V."/>
            <person name="Holt S."/>
            <person name="Cochrane G."/>
            <person name="Meng A."/>
            <person name="Brown T."/>
            <person name="Cohen L."/>
        </authorList>
    </citation>
    <scope>NUCLEOTIDE SEQUENCE</scope>
    <source>
        <strain evidence="4">SAG 36.94</strain>
    </source>
</reference>
<dbReference type="GO" id="GO:0035556">
    <property type="term" value="P:intracellular signal transduction"/>
    <property type="evidence" value="ECO:0007669"/>
    <property type="project" value="TreeGrafter"/>
</dbReference>
<dbReference type="InterPro" id="IPR000719">
    <property type="entry name" value="Prot_kinase_dom"/>
</dbReference>
<dbReference type="SUPFAM" id="SSF56112">
    <property type="entry name" value="Protein kinase-like (PK-like)"/>
    <property type="match status" value="1"/>
</dbReference>
<sequence length="310" mass="35335">MVSSEYCEVGELLVAHGYRLDRVLASGAFGVVWKALRDADDGEVALKIVDVRRLNESETEQMEEEVQILRSVRHGNIVELYDVMRTENFVVLVMEYLPGGDLFDRLDTVTTESTVVEIAEQILSALLYLHQRGIAHRDIKLENIVFLSLPSEKEIVVKLVDFGFARYFGPYSQSSQFCGSMHYISPQQVRRQKYTPFKADMWGLGVVLYAMVSRTFPFDGDTEVSVSHSITHRSPSFHEPQWGSYSEFASTVALLLSKSESDRPSAFVARHRLEQLRSRTERPESESFSSKKSTLERLRYSLGFLPQTVM</sequence>
<proteinExistence type="predicted"/>
<dbReference type="InterPro" id="IPR008271">
    <property type="entry name" value="Ser/Thr_kinase_AS"/>
</dbReference>
<evidence type="ECO:0000259" key="3">
    <source>
        <dbReference type="PROSITE" id="PS50011"/>
    </source>
</evidence>
<dbReference type="PROSITE" id="PS00108">
    <property type="entry name" value="PROTEIN_KINASE_ST"/>
    <property type="match status" value="1"/>
</dbReference>
<organism evidence="4">
    <name type="scientific">Compsopogon caeruleus</name>
    <dbReference type="NCBI Taxonomy" id="31354"/>
    <lineage>
        <taxon>Eukaryota</taxon>
        <taxon>Rhodophyta</taxon>
        <taxon>Compsopogonophyceae</taxon>
        <taxon>Compsopogonales</taxon>
        <taxon>Compsopogonaceae</taxon>
        <taxon>Compsopogon</taxon>
    </lineage>
</organism>
<dbReference type="Gene3D" id="1.10.510.10">
    <property type="entry name" value="Transferase(Phosphotransferase) domain 1"/>
    <property type="match status" value="1"/>
</dbReference>
<evidence type="ECO:0000256" key="1">
    <source>
        <dbReference type="ARBA" id="ARBA00022741"/>
    </source>
</evidence>